<feature type="region of interest" description="Disordered" evidence="1">
    <location>
        <begin position="58"/>
        <end position="77"/>
    </location>
</feature>
<protein>
    <submittedName>
        <fullName evidence="2">Unplaced genomic scaffold scaffold_982, whole genome shotgun sequence</fullName>
    </submittedName>
</protein>
<accession>A0A0D0DIN6</accession>
<proteinExistence type="predicted"/>
<evidence type="ECO:0000313" key="2">
    <source>
        <dbReference type="EMBL" id="KIK81409.1"/>
    </source>
</evidence>
<dbReference type="EMBL" id="KN825804">
    <property type="protein sequence ID" value="KIK81409.1"/>
    <property type="molecule type" value="Genomic_DNA"/>
</dbReference>
<evidence type="ECO:0000313" key="3">
    <source>
        <dbReference type="Proteomes" id="UP000054538"/>
    </source>
</evidence>
<gene>
    <name evidence="2" type="ORF">PAXRUDRAFT_832876</name>
</gene>
<dbReference type="HOGENOM" id="CLU_2638810_0_0_1"/>
<dbReference type="InParanoid" id="A0A0D0DIN6"/>
<dbReference type="Proteomes" id="UP000054538">
    <property type="component" value="Unassembled WGS sequence"/>
</dbReference>
<reference evidence="3" key="2">
    <citation type="submission" date="2015-01" db="EMBL/GenBank/DDBJ databases">
        <title>Evolutionary Origins and Diversification of the Mycorrhizal Mutualists.</title>
        <authorList>
            <consortium name="DOE Joint Genome Institute"/>
            <consortium name="Mycorrhizal Genomics Consortium"/>
            <person name="Kohler A."/>
            <person name="Kuo A."/>
            <person name="Nagy L.G."/>
            <person name="Floudas D."/>
            <person name="Copeland A."/>
            <person name="Barry K.W."/>
            <person name="Cichocki N."/>
            <person name="Veneault-Fourrey C."/>
            <person name="LaButti K."/>
            <person name="Lindquist E.A."/>
            <person name="Lipzen A."/>
            <person name="Lundell T."/>
            <person name="Morin E."/>
            <person name="Murat C."/>
            <person name="Riley R."/>
            <person name="Ohm R."/>
            <person name="Sun H."/>
            <person name="Tunlid A."/>
            <person name="Henrissat B."/>
            <person name="Grigoriev I.V."/>
            <person name="Hibbett D.S."/>
            <person name="Martin F."/>
        </authorList>
    </citation>
    <scope>NUCLEOTIDE SEQUENCE [LARGE SCALE GENOMIC DNA]</scope>
    <source>
        <strain evidence="3">Ve08.2h10</strain>
    </source>
</reference>
<organism evidence="2 3">
    <name type="scientific">Paxillus rubicundulus Ve08.2h10</name>
    <dbReference type="NCBI Taxonomy" id="930991"/>
    <lineage>
        <taxon>Eukaryota</taxon>
        <taxon>Fungi</taxon>
        <taxon>Dikarya</taxon>
        <taxon>Basidiomycota</taxon>
        <taxon>Agaricomycotina</taxon>
        <taxon>Agaricomycetes</taxon>
        <taxon>Agaricomycetidae</taxon>
        <taxon>Boletales</taxon>
        <taxon>Paxilineae</taxon>
        <taxon>Paxillaceae</taxon>
        <taxon>Paxillus</taxon>
    </lineage>
</organism>
<sequence>MDSPSQKRSRHLNSRPDVPKMNPHLKNDTAVSKVDPTCQKRIGHLNNDPSVSSWTWRVENRPVVSKTTPSPQMDRSP</sequence>
<feature type="region of interest" description="Disordered" evidence="1">
    <location>
        <begin position="1"/>
        <end position="53"/>
    </location>
</feature>
<keyword evidence="3" id="KW-1185">Reference proteome</keyword>
<feature type="compositionally biased region" description="Polar residues" evidence="1">
    <location>
        <begin position="65"/>
        <end position="77"/>
    </location>
</feature>
<dbReference type="AlphaFoldDB" id="A0A0D0DIN6"/>
<reference evidence="2 3" key="1">
    <citation type="submission" date="2014-04" db="EMBL/GenBank/DDBJ databases">
        <authorList>
            <consortium name="DOE Joint Genome Institute"/>
            <person name="Kuo A."/>
            <person name="Kohler A."/>
            <person name="Jargeat P."/>
            <person name="Nagy L.G."/>
            <person name="Floudas D."/>
            <person name="Copeland A."/>
            <person name="Barry K.W."/>
            <person name="Cichocki N."/>
            <person name="Veneault-Fourrey C."/>
            <person name="LaButti K."/>
            <person name="Lindquist E.A."/>
            <person name="Lipzen A."/>
            <person name="Lundell T."/>
            <person name="Morin E."/>
            <person name="Murat C."/>
            <person name="Sun H."/>
            <person name="Tunlid A."/>
            <person name="Henrissat B."/>
            <person name="Grigoriev I.V."/>
            <person name="Hibbett D.S."/>
            <person name="Martin F."/>
            <person name="Nordberg H.P."/>
            <person name="Cantor M.N."/>
            <person name="Hua S.X."/>
        </authorList>
    </citation>
    <scope>NUCLEOTIDE SEQUENCE [LARGE SCALE GENOMIC DNA]</scope>
    <source>
        <strain evidence="2 3">Ve08.2h10</strain>
    </source>
</reference>
<name>A0A0D0DIN6_9AGAM</name>
<evidence type="ECO:0000256" key="1">
    <source>
        <dbReference type="SAM" id="MobiDB-lite"/>
    </source>
</evidence>